<sequence>MSQTRYAMQEFFNNLLGMQATADTITIGQTCARAVLVFLVALVLLRLSGRRTFGGNSALDMVVKFMFGALLSRVIIADAPMGITFVAAAALVFVHRTLAYAVYFSPLLRKLVKGSDSILAEGATIHQHELRQASVSEQELRAGVRAAASTNDLSTIKEVRLEHDGVITVVKK</sequence>
<organism evidence="9 10">
    <name type="scientific">Hymenobacter sediminicola</name>
    <dbReference type="NCBI Taxonomy" id="2761579"/>
    <lineage>
        <taxon>Bacteria</taxon>
        <taxon>Pseudomonadati</taxon>
        <taxon>Bacteroidota</taxon>
        <taxon>Cytophagia</taxon>
        <taxon>Cytophagales</taxon>
        <taxon>Hymenobacteraceae</taxon>
        <taxon>Hymenobacter</taxon>
    </lineage>
</organism>
<dbReference type="RefSeq" id="WP_185886891.1">
    <property type="nucleotide sequence ID" value="NZ_CP060202.1"/>
</dbReference>
<accession>A0A7G7W3L7</accession>
<dbReference type="PANTHER" id="PTHR34582:SF6">
    <property type="entry name" value="UPF0702 TRANSMEMBRANE PROTEIN YCAP"/>
    <property type="match status" value="1"/>
</dbReference>
<dbReference type="InterPro" id="IPR023090">
    <property type="entry name" value="UPF0702_alpha/beta_dom_sf"/>
</dbReference>
<dbReference type="PANTHER" id="PTHR34582">
    <property type="entry name" value="UPF0702 TRANSMEMBRANE PROTEIN YCAP"/>
    <property type="match status" value="1"/>
</dbReference>
<gene>
    <name evidence="9" type="ORF">H4317_12290</name>
</gene>
<proteinExistence type="inferred from homology"/>
<dbReference type="Proteomes" id="UP000515489">
    <property type="component" value="Chromosome"/>
</dbReference>
<feature type="domain" description="YetF C-terminal" evidence="8">
    <location>
        <begin position="107"/>
        <end position="172"/>
    </location>
</feature>
<evidence type="ECO:0000256" key="2">
    <source>
        <dbReference type="ARBA" id="ARBA00006448"/>
    </source>
</evidence>
<keyword evidence="5 7" id="KW-1133">Transmembrane helix</keyword>
<protein>
    <submittedName>
        <fullName evidence="9">DUF421 domain-containing protein</fullName>
    </submittedName>
</protein>
<feature type="transmembrane region" description="Helical" evidence="7">
    <location>
        <begin position="57"/>
        <end position="76"/>
    </location>
</feature>
<keyword evidence="6 7" id="KW-0472">Membrane</keyword>
<dbReference type="Pfam" id="PF04239">
    <property type="entry name" value="DUF421"/>
    <property type="match status" value="1"/>
</dbReference>
<dbReference type="GO" id="GO:0005886">
    <property type="term" value="C:plasma membrane"/>
    <property type="evidence" value="ECO:0007669"/>
    <property type="project" value="UniProtKB-SubCell"/>
</dbReference>
<evidence type="ECO:0000313" key="9">
    <source>
        <dbReference type="EMBL" id="QNH60960.1"/>
    </source>
</evidence>
<dbReference type="AlphaFoldDB" id="A0A7G7W3L7"/>
<evidence type="ECO:0000256" key="6">
    <source>
        <dbReference type="ARBA" id="ARBA00023136"/>
    </source>
</evidence>
<comment type="similarity">
    <text evidence="2">Belongs to the UPF0702 family.</text>
</comment>
<evidence type="ECO:0000256" key="1">
    <source>
        <dbReference type="ARBA" id="ARBA00004651"/>
    </source>
</evidence>
<reference evidence="9 10" key="1">
    <citation type="submission" date="2020-08" db="EMBL/GenBank/DDBJ databases">
        <title>Hymenobacter sp. S2-20-2 genome sequencing.</title>
        <authorList>
            <person name="Jin L."/>
        </authorList>
    </citation>
    <scope>NUCLEOTIDE SEQUENCE [LARGE SCALE GENOMIC DNA]</scope>
    <source>
        <strain evidence="9 10">S2-20-2</strain>
    </source>
</reference>
<dbReference type="EMBL" id="CP060202">
    <property type="protein sequence ID" value="QNH60960.1"/>
    <property type="molecule type" value="Genomic_DNA"/>
</dbReference>
<evidence type="ECO:0000256" key="5">
    <source>
        <dbReference type="ARBA" id="ARBA00022989"/>
    </source>
</evidence>
<dbReference type="Gene3D" id="3.30.240.20">
    <property type="entry name" value="bsu07140 like domains"/>
    <property type="match status" value="1"/>
</dbReference>
<evidence type="ECO:0000256" key="4">
    <source>
        <dbReference type="ARBA" id="ARBA00022692"/>
    </source>
</evidence>
<feature type="transmembrane region" description="Helical" evidence="7">
    <location>
        <begin position="25"/>
        <end position="45"/>
    </location>
</feature>
<name>A0A7G7W3L7_9BACT</name>
<dbReference type="KEGG" id="hsk:H4317_12290"/>
<evidence type="ECO:0000313" key="10">
    <source>
        <dbReference type="Proteomes" id="UP000515489"/>
    </source>
</evidence>
<evidence type="ECO:0000256" key="7">
    <source>
        <dbReference type="SAM" id="Phobius"/>
    </source>
</evidence>
<evidence type="ECO:0000256" key="3">
    <source>
        <dbReference type="ARBA" id="ARBA00022475"/>
    </source>
</evidence>
<dbReference type="InterPro" id="IPR007353">
    <property type="entry name" value="DUF421"/>
</dbReference>
<evidence type="ECO:0000259" key="8">
    <source>
        <dbReference type="Pfam" id="PF04239"/>
    </source>
</evidence>
<comment type="subcellular location">
    <subcellularLocation>
        <location evidence="1">Cell membrane</location>
        <topology evidence="1">Multi-pass membrane protein</topology>
    </subcellularLocation>
</comment>
<keyword evidence="4 7" id="KW-0812">Transmembrane</keyword>
<keyword evidence="3" id="KW-1003">Cell membrane</keyword>
<feature type="transmembrane region" description="Helical" evidence="7">
    <location>
        <begin position="82"/>
        <end position="103"/>
    </location>
</feature>
<keyword evidence="10" id="KW-1185">Reference proteome</keyword>